<feature type="chain" id="PRO_5020291756" evidence="1">
    <location>
        <begin position="26"/>
        <end position="75"/>
    </location>
</feature>
<feature type="signal peptide" evidence="1">
    <location>
        <begin position="1"/>
        <end position="25"/>
    </location>
</feature>
<sequence length="75" mass="7791">MKTQGKLVSGVSMAIVVGLSAYAFAAEPQRPTVVAQLLPPIAVVDDADAICPPQACTIVFKTERGGPPSARIDVR</sequence>
<keyword evidence="1" id="KW-0732">Signal</keyword>
<dbReference type="EMBL" id="SJFN01000004">
    <property type="protein sequence ID" value="TBW40383.1"/>
    <property type="molecule type" value="Genomic_DNA"/>
</dbReference>
<comment type="caution">
    <text evidence="2">The sequence shown here is derived from an EMBL/GenBank/DDBJ whole genome shotgun (WGS) entry which is preliminary data.</text>
</comment>
<dbReference type="Proteomes" id="UP000292781">
    <property type="component" value="Unassembled WGS sequence"/>
</dbReference>
<gene>
    <name evidence="2" type="ORF">EYW49_04150</name>
</gene>
<organism evidence="2 3">
    <name type="scientific">Siculibacillus lacustris</name>
    <dbReference type="NCBI Taxonomy" id="1549641"/>
    <lineage>
        <taxon>Bacteria</taxon>
        <taxon>Pseudomonadati</taxon>
        <taxon>Pseudomonadota</taxon>
        <taxon>Alphaproteobacteria</taxon>
        <taxon>Hyphomicrobiales</taxon>
        <taxon>Ancalomicrobiaceae</taxon>
        <taxon>Siculibacillus</taxon>
    </lineage>
</organism>
<accession>A0A4Q9VYS9</accession>
<proteinExistence type="predicted"/>
<dbReference type="AlphaFoldDB" id="A0A4Q9VYS9"/>
<keyword evidence="3" id="KW-1185">Reference proteome</keyword>
<reference evidence="2 3" key="1">
    <citation type="submission" date="2019-02" db="EMBL/GenBank/DDBJ databases">
        <title>Siculibacillus lacustris gen. nov., sp. nov., a new rosette-forming bacterium isolated from a freshwater crater lake (Lake St. Ana, Romania).</title>
        <authorList>
            <person name="Felfoldi T."/>
            <person name="Marton Z."/>
            <person name="Szabo A."/>
            <person name="Mentes A."/>
            <person name="Boka K."/>
            <person name="Marialigeti K."/>
            <person name="Mathe I."/>
            <person name="Koncz M."/>
            <person name="Schumann P."/>
            <person name="Toth E."/>
        </authorList>
    </citation>
    <scope>NUCLEOTIDE SEQUENCE [LARGE SCALE GENOMIC DNA]</scope>
    <source>
        <strain evidence="2 3">SA-279</strain>
    </source>
</reference>
<evidence type="ECO:0000313" key="3">
    <source>
        <dbReference type="Proteomes" id="UP000292781"/>
    </source>
</evidence>
<protein>
    <submittedName>
        <fullName evidence="2">Uncharacterized protein</fullName>
    </submittedName>
</protein>
<name>A0A4Q9VYS9_9HYPH</name>
<evidence type="ECO:0000256" key="1">
    <source>
        <dbReference type="SAM" id="SignalP"/>
    </source>
</evidence>
<dbReference type="RefSeq" id="WP_131306501.1">
    <property type="nucleotide sequence ID" value="NZ_SJFN01000004.1"/>
</dbReference>
<evidence type="ECO:0000313" key="2">
    <source>
        <dbReference type="EMBL" id="TBW40383.1"/>
    </source>
</evidence>